<protein>
    <recommendedName>
        <fullName evidence="4">phosphoglycolate phosphatase</fullName>
        <ecNumber evidence="4">3.1.3.18</ecNumber>
    </recommendedName>
</protein>
<evidence type="ECO:0000256" key="4">
    <source>
        <dbReference type="ARBA" id="ARBA00013078"/>
    </source>
</evidence>
<dbReference type="SUPFAM" id="SSF56784">
    <property type="entry name" value="HAD-like"/>
    <property type="match status" value="1"/>
</dbReference>
<dbReference type="Gene3D" id="1.10.150.240">
    <property type="entry name" value="Putative phosphatase, domain 2"/>
    <property type="match status" value="1"/>
</dbReference>
<dbReference type="PANTHER" id="PTHR43434:SF1">
    <property type="entry name" value="PHOSPHOGLYCOLATE PHOSPHATASE"/>
    <property type="match status" value="1"/>
</dbReference>
<comment type="caution">
    <text evidence="5">The sequence shown here is derived from an EMBL/GenBank/DDBJ whole genome shotgun (WGS) entry which is preliminary data.</text>
</comment>
<dbReference type="Proteomes" id="UP000757103">
    <property type="component" value="Unassembled WGS sequence"/>
</dbReference>
<dbReference type="EMBL" id="DYUD01000010">
    <property type="protein sequence ID" value="HJG88293.1"/>
    <property type="molecule type" value="Genomic_DNA"/>
</dbReference>
<dbReference type="GO" id="GO:0008967">
    <property type="term" value="F:phosphoglycolate phosphatase activity"/>
    <property type="evidence" value="ECO:0007669"/>
    <property type="project" value="UniProtKB-EC"/>
</dbReference>
<accession>A0A921MP95</accession>
<organism evidence="5 6">
    <name type="scientific">Barnesiella viscericola</name>
    <dbReference type="NCBI Taxonomy" id="397865"/>
    <lineage>
        <taxon>Bacteria</taxon>
        <taxon>Pseudomonadati</taxon>
        <taxon>Bacteroidota</taxon>
        <taxon>Bacteroidia</taxon>
        <taxon>Bacteroidales</taxon>
        <taxon>Barnesiellaceae</taxon>
        <taxon>Barnesiella</taxon>
    </lineage>
</organism>
<dbReference type="InterPro" id="IPR036412">
    <property type="entry name" value="HAD-like_sf"/>
</dbReference>
<evidence type="ECO:0000313" key="5">
    <source>
        <dbReference type="EMBL" id="HJG88293.1"/>
    </source>
</evidence>
<comment type="similarity">
    <text evidence="3">Belongs to the HAD-like hydrolase superfamily. CbbY/CbbZ/Gph/YieH family.</text>
</comment>
<evidence type="ECO:0000313" key="6">
    <source>
        <dbReference type="Proteomes" id="UP000757103"/>
    </source>
</evidence>
<dbReference type="InterPro" id="IPR041492">
    <property type="entry name" value="HAD_2"/>
</dbReference>
<evidence type="ECO:0000256" key="3">
    <source>
        <dbReference type="ARBA" id="ARBA00006171"/>
    </source>
</evidence>
<dbReference type="InterPro" id="IPR050155">
    <property type="entry name" value="HAD-like_hydrolase_sf"/>
</dbReference>
<comment type="pathway">
    <text evidence="2">Organic acid metabolism; glycolate biosynthesis; glycolate from 2-phosphoglycolate: step 1/1.</text>
</comment>
<evidence type="ECO:0000256" key="1">
    <source>
        <dbReference type="ARBA" id="ARBA00000830"/>
    </source>
</evidence>
<keyword evidence="5" id="KW-0378">Hydrolase</keyword>
<dbReference type="Pfam" id="PF13419">
    <property type="entry name" value="HAD_2"/>
    <property type="match status" value="1"/>
</dbReference>
<gene>
    <name evidence="5" type="ORF">K8U91_02285</name>
</gene>
<evidence type="ECO:0000256" key="2">
    <source>
        <dbReference type="ARBA" id="ARBA00004818"/>
    </source>
</evidence>
<proteinExistence type="inferred from homology"/>
<name>A0A921MP95_9BACT</name>
<dbReference type="AlphaFoldDB" id="A0A921MP95"/>
<sequence length="218" mass="24778">MKKMQVDWSLTDALMFDMDGTLWDAVDTYARIWNEVFLRAGREVHVTRESLIRHIGMPIPNIIASMFPDITPDELARFAAELAGEEPVLLARYGGTPYPGVVEGLERLSHKYKLFLVSNCDSHTLPIFMTCIGITPYITEGLAYGNTHKPKGDNMLLLKEKYRLQQPLYMGDIDADGREAHRVGLPFVHARYGFGQTDDCELAFDSFTDFTEFFLNCK</sequence>
<dbReference type="PANTHER" id="PTHR43434">
    <property type="entry name" value="PHOSPHOGLYCOLATE PHOSPHATASE"/>
    <property type="match status" value="1"/>
</dbReference>
<reference evidence="5" key="1">
    <citation type="journal article" date="2021" name="PeerJ">
        <title>Extensive microbial diversity within the chicken gut microbiome revealed by metagenomics and culture.</title>
        <authorList>
            <person name="Gilroy R."/>
            <person name="Ravi A."/>
            <person name="Getino M."/>
            <person name="Pursley I."/>
            <person name="Horton D.L."/>
            <person name="Alikhan N.F."/>
            <person name="Baker D."/>
            <person name="Gharbi K."/>
            <person name="Hall N."/>
            <person name="Watson M."/>
            <person name="Adriaenssens E.M."/>
            <person name="Foster-Nyarko E."/>
            <person name="Jarju S."/>
            <person name="Secka A."/>
            <person name="Antonio M."/>
            <person name="Oren A."/>
            <person name="Chaudhuri R.R."/>
            <person name="La Ragione R."/>
            <person name="Hildebrand F."/>
            <person name="Pallen M.J."/>
        </authorList>
    </citation>
    <scope>NUCLEOTIDE SEQUENCE</scope>
    <source>
        <strain evidence="5">CHK121-7720</strain>
    </source>
</reference>
<comment type="catalytic activity">
    <reaction evidence="1">
        <text>2-phosphoglycolate + H2O = glycolate + phosphate</text>
        <dbReference type="Rhea" id="RHEA:14369"/>
        <dbReference type="ChEBI" id="CHEBI:15377"/>
        <dbReference type="ChEBI" id="CHEBI:29805"/>
        <dbReference type="ChEBI" id="CHEBI:43474"/>
        <dbReference type="ChEBI" id="CHEBI:58033"/>
        <dbReference type="EC" id="3.1.3.18"/>
    </reaction>
</comment>
<dbReference type="InterPro" id="IPR023214">
    <property type="entry name" value="HAD_sf"/>
</dbReference>
<dbReference type="Gene3D" id="3.40.50.1000">
    <property type="entry name" value="HAD superfamily/HAD-like"/>
    <property type="match status" value="1"/>
</dbReference>
<dbReference type="InterPro" id="IPR023198">
    <property type="entry name" value="PGP-like_dom2"/>
</dbReference>
<dbReference type="EC" id="3.1.3.18" evidence="4"/>
<dbReference type="GO" id="GO:0006281">
    <property type="term" value="P:DNA repair"/>
    <property type="evidence" value="ECO:0007669"/>
    <property type="project" value="TreeGrafter"/>
</dbReference>
<dbReference type="RefSeq" id="WP_273305361.1">
    <property type="nucleotide sequence ID" value="NZ_DYUD01000010.1"/>
</dbReference>
<reference evidence="5" key="2">
    <citation type="submission" date="2021-09" db="EMBL/GenBank/DDBJ databases">
        <authorList>
            <person name="Gilroy R."/>
        </authorList>
    </citation>
    <scope>NUCLEOTIDE SEQUENCE</scope>
    <source>
        <strain evidence="5">CHK121-7720</strain>
    </source>
</reference>
<dbReference type="SFLD" id="SFLDS00003">
    <property type="entry name" value="Haloacid_Dehalogenase"/>
    <property type="match status" value="1"/>
</dbReference>
<dbReference type="SFLD" id="SFLDG01129">
    <property type="entry name" value="C1.5:_HAD__Beta-PGM__Phosphata"/>
    <property type="match status" value="1"/>
</dbReference>